<dbReference type="Pfam" id="PF17966">
    <property type="entry name" value="Muc_B2"/>
    <property type="match status" value="2"/>
</dbReference>
<evidence type="ECO:0000313" key="6">
    <source>
        <dbReference type="Proteomes" id="UP000051735"/>
    </source>
</evidence>
<evidence type="ECO:0000313" key="5">
    <source>
        <dbReference type="EMBL" id="KRM33680.1"/>
    </source>
</evidence>
<keyword evidence="2" id="KW-1133">Transmembrane helix</keyword>
<sequence length="751" mass="83671">MNKLTRKMSLFGKGRKAVVNFIDIDDDLANIGTSGELEGSKDSVIDYDSAAKIKELEDKGYELVENNFDPDGKKPLFSDESTTPYVISFRHGHEVVDVNNPGYGFNKDDLQKVGTQTVHYSGAGNRTPDDTVTHVTFDHTIVVDKVTKEMIKDEGWQPESQSHFLIGVPTLPGFVPDESVVGGELVTARDPDREYSVEYDINRDPDAGDQSAVIKFVDITDNNHEIASETLTGKANMPINYDPVKKVNELKEKGYALVNNGFNADDNIQFFGSEEDYVPTFIMTMKHELIKVDVDHPNDKVKKNEYYQETTFAVDFEGAGDNTPVNDVQLAVWMRSITVVAPTGEVIENGKYTTDWTVDPSQFHNVKVPVIAGYHTEVKEVSAEPITREDRIVNVNYVQNGRIIPVDEDGKEIEGAKQPRFITLKNDPTKVMADEIVPDVDGYTCDLMTITPHNPAKDVRVTYKAKKRNDVLVIPVGENKKQEKKSTKVKMTNEPAPTPEVVGSNAIEPEKENSKAPEKSAVSKPETTQPVVAKANEQTVAKTSEQPKMETQTSVTDTETKTDNANEVKTTAEEAHDQVAIINFIDVDKNGAQLTSSGPLVGKPGESINDLYSTEIPLKAIKDAGYEIVFNNFDREGVVQRFDNNDLMTQIFTIGVRKKQTKKQKNSNKKYDKKDNNKRQKRTSQRSDVTSSASQMSERQRLYNQRSHYTPQSDRIRQQPVHQDRGSNTAAMVLGVAATVISLIGLTGKRK</sequence>
<dbReference type="Pfam" id="PF17965">
    <property type="entry name" value="MucBP_2"/>
    <property type="match status" value="3"/>
</dbReference>
<dbReference type="InterPro" id="IPR041495">
    <property type="entry name" value="Mub_B2"/>
</dbReference>
<feature type="compositionally biased region" description="Basic and acidic residues" evidence="1">
    <location>
        <begin position="669"/>
        <end position="678"/>
    </location>
</feature>
<dbReference type="GeneID" id="75116284"/>
<feature type="domain" description="Mucin binding" evidence="3">
    <location>
        <begin position="210"/>
        <end position="287"/>
    </location>
</feature>
<feature type="compositionally biased region" description="Basic and acidic residues" evidence="1">
    <location>
        <begin position="508"/>
        <end position="518"/>
    </location>
</feature>
<feature type="domain" description="Mucin binding" evidence="3">
    <location>
        <begin position="16"/>
        <end position="91"/>
    </location>
</feature>
<keyword evidence="2" id="KW-0472">Membrane</keyword>
<feature type="compositionally biased region" description="Basic residues" evidence="1">
    <location>
        <begin position="657"/>
        <end position="668"/>
    </location>
</feature>
<feature type="domain" description="Mucin binding" evidence="3">
    <location>
        <begin position="578"/>
        <end position="655"/>
    </location>
</feature>
<keyword evidence="2" id="KW-0812">Transmembrane</keyword>
<dbReference type="Gene3D" id="3.10.20.470">
    <property type="match status" value="3"/>
</dbReference>
<protein>
    <submittedName>
        <fullName evidence="5">Mucus binding protein</fullName>
    </submittedName>
</protein>
<feature type="compositionally biased region" description="Basic and acidic residues" evidence="1">
    <location>
        <begin position="714"/>
        <end position="725"/>
    </location>
</feature>
<dbReference type="Gene3D" id="2.60.40.4300">
    <property type="match status" value="2"/>
</dbReference>
<evidence type="ECO:0000259" key="4">
    <source>
        <dbReference type="Pfam" id="PF17966"/>
    </source>
</evidence>
<feature type="domain" description="Mub B2-like" evidence="4">
    <location>
        <begin position="106"/>
        <end position="202"/>
    </location>
</feature>
<feature type="region of interest" description="Disordered" evidence="1">
    <location>
        <begin position="657"/>
        <end position="726"/>
    </location>
</feature>
<dbReference type="InterPro" id="IPR041558">
    <property type="entry name" value="MucBP_2"/>
</dbReference>
<dbReference type="Proteomes" id="UP000051735">
    <property type="component" value="Unassembled WGS sequence"/>
</dbReference>
<gene>
    <name evidence="5" type="ORF">FC44_GL000814</name>
</gene>
<dbReference type="EMBL" id="AZGN01000019">
    <property type="protein sequence ID" value="KRM33680.1"/>
    <property type="molecule type" value="Genomic_DNA"/>
</dbReference>
<feature type="domain" description="Mub B2-like" evidence="4">
    <location>
        <begin position="303"/>
        <end position="400"/>
    </location>
</feature>
<reference evidence="5 6" key="1">
    <citation type="journal article" date="2015" name="Genome Announc.">
        <title>Expanding the biotechnology potential of lactobacilli through comparative genomics of 213 strains and associated genera.</title>
        <authorList>
            <person name="Sun Z."/>
            <person name="Harris H.M."/>
            <person name="McCann A."/>
            <person name="Guo C."/>
            <person name="Argimon S."/>
            <person name="Zhang W."/>
            <person name="Yang X."/>
            <person name="Jeffery I.B."/>
            <person name="Cooney J.C."/>
            <person name="Kagawa T.F."/>
            <person name="Liu W."/>
            <person name="Song Y."/>
            <person name="Salvetti E."/>
            <person name="Wrobel A."/>
            <person name="Rasinkangas P."/>
            <person name="Parkhill J."/>
            <person name="Rea M.C."/>
            <person name="O'Sullivan O."/>
            <person name="Ritari J."/>
            <person name="Douillard F.P."/>
            <person name="Paul Ross R."/>
            <person name="Yang R."/>
            <person name="Briner A.E."/>
            <person name="Felis G.E."/>
            <person name="de Vos W.M."/>
            <person name="Barrangou R."/>
            <person name="Klaenhammer T.R."/>
            <person name="Caufield P.W."/>
            <person name="Cui Y."/>
            <person name="Zhang H."/>
            <person name="O'Toole P.W."/>
        </authorList>
    </citation>
    <scope>NUCLEOTIDE SEQUENCE [LARGE SCALE GENOMIC DNA]</scope>
    <source>
        <strain evidence="5 6">DSM 6629</strain>
    </source>
</reference>
<proteinExistence type="predicted"/>
<comment type="caution">
    <text evidence="5">The sequence shown here is derived from an EMBL/GenBank/DDBJ whole genome shotgun (WGS) entry which is preliminary data.</text>
</comment>
<feature type="compositionally biased region" description="Polar residues" evidence="1">
    <location>
        <begin position="686"/>
        <end position="713"/>
    </location>
</feature>
<dbReference type="RefSeq" id="WP_057809817.1">
    <property type="nucleotide sequence ID" value="NZ_AZGN01000019.1"/>
</dbReference>
<evidence type="ECO:0000259" key="3">
    <source>
        <dbReference type="Pfam" id="PF17965"/>
    </source>
</evidence>
<feature type="transmembrane region" description="Helical" evidence="2">
    <location>
        <begin position="729"/>
        <end position="748"/>
    </location>
</feature>
<name>A0ABR5PR68_9LACO</name>
<keyword evidence="6" id="KW-1185">Reference proteome</keyword>
<evidence type="ECO:0000256" key="2">
    <source>
        <dbReference type="SAM" id="Phobius"/>
    </source>
</evidence>
<feature type="compositionally biased region" description="Polar residues" evidence="1">
    <location>
        <begin position="525"/>
        <end position="557"/>
    </location>
</feature>
<evidence type="ECO:0000256" key="1">
    <source>
        <dbReference type="SAM" id="MobiDB-lite"/>
    </source>
</evidence>
<organism evidence="5 6">
    <name type="scientific">Lactobacillus intestinalis DSM 6629</name>
    <dbReference type="NCBI Taxonomy" id="1423761"/>
    <lineage>
        <taxon>Bacteria</taxon>
        <taxon>Bacillati</taxon>
        <taxon>Bacillota</taxon>
        <taxon>Bacilli</taxon>
        <taxon>Lactobacillales</taxon>
        <taxon>Lactobacillaceae</taxon>
        <taxon>Lactobacillus</taxon>
    </lineage>
</organism>
<accession>A0ABR5PR68</accession>
<feature type="region of interest" description="Disordered" evidence="1">
    <location>
        <begin position="478"/>
        <end position="564"/>
    </location>
</feature>